<proteinExistence type="inferred from homology"/>
<dbReference type="PANTHER" id="PTHR30023">
    <property type="entry name" value="D-ALANYL-D-ALANINE CARBOXYPEPTIDASE"/>
    <property type="match status" value="1"/>
</dbReference>
<dbReference type="GO" id="GO:0006508">
    <property type="term" value="P:proteolysis"/>
    <property type="evidence" value="ECO:0007669"/>
    <property type="project" value="InterPro"/>
</dbReference>
<dbReference type="MEROPS" id="S13.002"/>
<dbReference type="NCBIfam" id="TIGR00666">
    <property type="entry name" value="PBP4"/>
    <property type="match status" value="1"/>
</dbReference>
<dbReference type="PRINTS" id="PR00922">
    <property type="entry name" value="DADACBPTASE3"/>
</dbReference>
<dbReference type="AlphaFoldDB" id="Q1Q300"/>
<dbReference type="GO" id="GO:0000270">
    <property type="term" value="P:peptidoglycan metabolic process"/>
    <property type="evidence" value="ECO:0007669"/>
    <property type="project" value="TreeGrafter"/>
</dbReference>
<dbReference type="GO" id="GO:0004185">
    <property type="term" value="F:serine-type carboxypeptidase activity"/>
    <property type="evidence" value="ECO:0007669"/>
    <property type="project" value="InterPro"/>
</dbReference>
<dbReference type="SUPFAM" id="SSF56601">
    <property type="entry name" value="beta-lactamase/transpeptidase-like"/>
    <property type="match status" value="1"/>
</dbReference>
<evidence type="ECO:0008006" key="4">
    <source>
        <dbReference type="Google" id="ProtNLM"/>
    </source>
</evidence>
<dbReference type="Gene3D" id="3.40.710.10">
    <property type="entry name" value="DD-peptidase/beta-lactamase superfamily"/>
    <property type="match status" value="1"/>
</dbReference>
<evidence type="ECO:0000313" key="3">
    <source>
        <dbReference type="EMBL" id="CAJ74399.1"/>
    </source>
</evidence>
<dbReference type="EMBL" id="CT573071">
    <property type="protein sequence ID" value="CAJ74399.1"/>
    <property type="molecule type" value="Genomic_DNA"/>
</dbReference>
<name>Q1Q300_KUEST</name>
<accession>Q1Q300</accession>
<reference evidence="3" key="2">
    <citation type="submission" date="2006-01" db="EMBL/GenBank/DDBJ databases">
        <authorList>
            <person name="Genoscope"/>
        </authorList>
    </citation>
    <scope>NUCLEOTIDE SEQUENCE</scope>
</reference>
<protein>
    <recommendedName>
        <fullName evidence="4">Serine-type D-Ala-D-Ala carboxypeptidase</fullName>
    </recommendedName>
</protein>
<organism evidence="3">
    <name type="scientific">Kuenenia stuttgartiensis</name>
    <dbReference type="NCBI Taxonomy" id="174633"/>
    <lineage>
        <taxon>Bacteria</taxon>
        <taxon>Pseudomonadati</taxon>
        <taxon>Planctomycetota</taxon>
        <taxon>Candidatus Brocadiia</taxon>
        <taxon>Candidatus Brocadiales</taxon>
        <taxon>Candidatus Brocadiaceae</taxon>
        <taxon>Candidatus Kuenenia</taxon>
    </lineage>
</organism>
<sequence>MFLFQRLLHFYMRSCIIFIALFTCLTLPVKVIKAEPTHLNEQIRNILQKYLLKNAHCGISVVSLKTNTPVVNYQSNDLFMVASNMKLATTATALEYLGTDFKYNTSVEADGNIKSDGTLEGNIIIRGSGDPNLSGRFYNNNILTIPNAWLQATKNLGIQKITGDIVADDSIFDRNYINDAWPKNQLHEWYCAPTSGLSFNDNCIDIIFVPRNNVNKKVSLLIEPNTSFVTIHNECIYTSEEKQHAYSIYRKPGTNDIYVKGKFWTNASQKREWVSVHSPSLYLATLFKEMLKNGGISVFGIARLINENDRISYSNKPIKIAQTISTMEQSIHITNKRSQNFYAEQIIKTLGAHIKGCGNTENGLQVISAFMKKLGYDSEEYKIRDGSGLSKENKLSPNMITTLLSYMNTHKHGKVFCDSLPISGIDGGLHRRMASLQYKGKIHAKTGYIAGASALSGYIDTSKGDRLAFSILINNFKSLRDAKKAQDEICQFLADNL</sequence>
<evidence type="ECO:0000256" key="1">
    <source>
        <dbReference type="ARBA" id="ARBA00006096"/>
    </source>
</evidence>
<keyword evidence="2" id="KW-0378">Hydrolase</keyword>
<dbReference type="Gene3D" id="3.50.80.20">
    <property type="entry name" value="D-Ala-D-Ala carboxypeptidase C, peptidase S13"/>
    <property type="match status" value="1"/>
</dbReference>
<evidence type="ECO:0000256" key="2">
    <source>
        <dbReference type="ARBA" id="ARBA00022801"/>
    </source>
</evidence>
<dbReference type="InterPro" id="IPR000667">
    <property type="entry name" value="Peptidase_S13"/>
</dbReference>
<dbReference type="InterPro" id="IPR012338">
    <property type="entry name" value="Beta-lactam/transpept-like"/>
</dbReference>
<dbReference type="PANTHER" id="PTHR30023:SF0">
    <property type="entry name" value="PENICILLIN-SENSITIVE CARBOXYPEPTIDASE A"/>
    <property type="match status" value="1"/>
</dbReference>
<comment type="similarity">
    <text evidence="1">Belongs to the peptidase S13 family.</text>
</comment>
<dbReference type="RefSeq" id="WP_099323547.1">
    <property type="nucleotide sequence ID" value="NZ_OCTL01000080.1"/>
</dbReference>
<dbReference type="Pfam" id="PF02113">
    <property type="entry name" value="Peptidase_S13"/>
    <property type="match status" value="1"/>
</dbReference>
<gene>
    <name evidence="3" type="ORF">kuste3636</name>
</gene>
<reference evidence="3" key="1">
    <citation type="journal article" date="2006" name="Nature">
        <title>Deciphering the evolution and metabolism of an anammox bacterium from a community genome.</title>
        <authorList>
            <person name="Strous M."/>
            <person name="Pelletier E."/>
            <person name="Mangenot S."/>
            <person name="Rattei T."/>
            <person name="Lehner A."/>
            <person name="Taylor M.W."/>
            <person name="Horn M."/>
            <person name="Daims H."/>
            <person name="Bartol-Mavel D."/>
            <person name="Wincker P."/>
            <person name="Barbe V."/>
            <person name="Fonknechten N."/>
            <person name="Vallenet D."/>
            <person name="Segurens B."/>
            <person name="Schenowitz-Truong C."/>
            <person name="Medigue C."/>
            <person name="Collingro A."/>
            <person name="Snel B."/>
            <person name="Dutilh B.E."/>
            <person name="OpDenCamp H.J.M."/>
            <person name="vanDerDrift C."/>
            <person name="Cirpus I."/>
            <person name="vanDePas-Schoonen K.T."/>
            <person name="Harhangi H.R."/>
            <person name="vanNiftrik L."/>
            <person name="Schmid M."/>
            <person name="Keltjens J."/>
            <person name="vanDeVossenberg J."/>
            <person name="Kartal B."/>
            <person name="Meier H."/>
            <person name="Frishman D."/>
            <person name="Huynen M.A."/>
            <person name="Mewes H."/>
            <person name="Weissenbach J."/>
            <person name="Jetten M.S.M."/>
            <person name="Wagner M."/>
            <person name="LePaslier D."/>
        </authorList>
    </citation>
    <scope>NUCLEOTIDE SEQUENCE</scope>
</reference>